<dbReference type="InterPro" id="IPR036291">
    <property type="entry name" value="NAD(P)-bd_dom_sf"/>
</dbReference>
<evidence type="ECO:0000313" key="1">
    <source>
        <dbReference type="EMBL" id="SDI74689.1"/>
    </source>
</evidence>
<keyword evidence="2" id="KW-1185">Reference proteome</keyword>
<proteinExistence type="predicted"/>
<dbReference type="Gene3D" id="3.40.50.720">
    <property type="entry name" value="NAD(P)-binding Rossmann-like Domain"/>
    <property type="match status" value="1"/>
</dbReference>
<dbReference type="SUPFAM" id="SSF51735">
    <property type="entry name" value="NAD(P)-binding Rossmann-fold domains"/>
    <property type="match status" value="1"/>
</dbReference>
<dbReference type="AlphaFoldDB" id="A0A1G8N361"/>
<dbReference type="Proteomes" id="UP000199527">
    <property type="component" value="Unassembled WGS sequence"/>
</dbReference>
<sequence length="70" mass="7849">MGAYRPDMREATDETVRRCQAFVDTRQGALKETGDLVIPLLHGIITDSDIKADRSTFADKYIQDEPMTSS</sequence>
<dbReference type="EMBL" id="FNEM01000003">
    <property type="protein sequence ID" value="SDI74689.1"/>
    <property type="molecule type" value="Genomic_DNA"/>
</dbReference>
<gene>
    <name evidence="1" type="ORF">SAMN04488540_1035</name>
</gene>
<protein>
    <submittedName>
        <fullName evidence="1">Ornithine cyclodeaminase</fullName>
    </submittedName>
</protein>
<reference evidence="2" key="1">
    <citation type="submission" date="2016-10" db="EMBL/GenBank/DDBJ databases">
        <authorList>
            <person name="Varghese N."/>
            <person name="Submissions S."/>
        </authorList>
    </citation>
    <scope>NUCLEOTIDE SEQUENCE [LARGE SCALE GENOMIC DNA]</scope>
    <source>
        <strain evidence="2">DSM 23317</strain>
    </source>
</reference>
<name>A0A1G8N361_9GAMM</name>
<accession>A0A1G8N361</accession>
<evidence type="ECO:0000313" key="2">
    <source>
        <dbReference type="Proteomes" id="UP000199527"/>
    </source>
</evidence>
<organism evidence="1 2">
    <name type="scientific">Ferrimonas sediminum</name>
    <dbReference type="NCBI Taxonomy" id="718193"/>
    <lineage>
        <taxon>Bacteria</taxon>
        <taxon>Pseudomonadati</taxon>
        <taxon>Pseudomonadota</taxon>
        <taxon>Gammaproteobacteria</taxon>
        <taxon>Alteromonadales</taxon>
        <taxon>Ferrimonadaceae</taxon>
        <taxon>Ferrimonas</taxon>
    </lineage>
</organism>